<dbReference type="InterPro" id="IPR013783">
    <property type="entry name" value="Ig-like_fold"/>
</dbReference>
<keyword evidence="3" id="KW-1003">Cell membrane</keyword>
<accession>A0A444V7B5</accession>
<dbReference type="Pfam" id="PF13927">
    <property type="entry name" value="Ig_3"/>
    <property type="match status" value="1"/>
</dbReference>
<dbReference type="GO" id="GO:0005886">
    <property type="term" value="C:plasma membrane"/>
    <property type="evidence" value="ECO:0007669"/>
    <property type="project" value="UniProtKB-SubCell"/>
</dbReference>
<dbReference type="GO" id="GO:0098632">
    <property type="term" value="F:cell-cell adhesion mediator activity"/>
    <property type="evidence" value="ECO:0007669"/>
    <property type="project" value="TreeGrafter"/>
</dbReference>
<evidence type="ECO:0000256" key="10">
    <source>
        <dbReference type="ARBA" id="ARBA00023180"/>
    </source>
</evidence>
<evidence type="ECO:0000313" key="14">
    <source>
        <dbReference type="EMBL" id="RXM96334.1"/>
    </source>
</evidence>
<proteinExistence type="inferred from homology"/>
<gene>
    <name evidence="14" type="ORF">EOD39_15812</name>
</gene>
<keyword evidence="7" id="KW-0130">Cell adhesion</keyword>
<dbReference type="InterPro" id="IPR003598">
    <property type="entry name" value="Ig_sub2"/>
</dbReference>
<dbReference type="FunFam" id="2.60.40.10:FF:000064">
    <property type="entry name" value="Contactin 1"/>
    <property type="match status" value="1"/>
</dbReference>
<feature type="chain" id="PRO_5018993520" evidence="12">
    <location>
        <begin position="19"/>
        <end position="156"/>
    </location>
</feature>
<reference evidence="14 15" key="1">
    <citation type="submission" date="2019-01" db="EMBL/GenBank/DDBJ databases">
        <title>Draft Genome and Complete Hox-Cluster Characterization of the Sterlet Sturgeon (Acipenser ruthenus).</title>
        <authorList>
            <person name="Wei Q."/>
        </authorList>
    </citation>
    <scope>NUCLEOTIDE SEQUENCE [LARGE SCALE GENOMIC DNA]</scope>
    <source>
        <strain evidence="14">WHYD16114868_AA</strain>
        <tissue evidence="14">Blood</tissue>
    </source>
</reference>
<sequence>EFLMLKMLLLFCFFCLETQEFGPAFLQEPDNTIFALGSEEKKVTLNCEARGNPPPMYRWLFNGTEIDITIDYRYSLIDGNLIIMNPNEVRDSGKYQCLVTNSFGTIISRDAMLQFAYLGNFSGRTRGAVSVREGQGVVLMCSPPPHAPGTAFLFFK</sequence>
<dbReference type="GO" id="GO:0007411">
    <property type="term" value="P:axon guidance"/>
    <property type="evidence" value="ECO:0007669"/>
    <property type="project" value="TreeGrafter"/>
</dbReference>
<feature type="non-terminal residue" evidence="14">
    <location>
        <position position="1"/>
    </location>
</feature>
<evidence type="ECO:0000256" key="9">
    <source>
        <dbReference type="ARBA" id="ARBA00023157"/>
    </source>
</evidence>
<dbReference type="SMART" id="SM00408">
    <property type="entry name" value="IGc2"/>
    <property type="match status" value="1"/>
</dbReference>
<evidence type="ECO:0000259" key="13">
    <source>
        <dbReference type="PROSITE" id="PS50835"/>
    </source>
</evidence>
<dbReference type="Proteomes" id="UP000289886">
    <property type="component" value="Unassembled WGS sequence"/>
</dbReference>
<dbReference type="InterPro" id="IPR036179">
    <property type="entry name" value="Ig-like_dom_sf"/>
</dbReference>
<comment type="subcellular location">
    <subcellularLocation>
        <location evidence="1">Cell membrane</location>
        <topology evidence="1">Lipid-anchor</topology>
        <topology evidence="1">GPI-anchor</topology>
    </subcellularLocation>
</comment>
<evidence type="ECO:0000256" key="1">
    <source>
        <dbReference type="ARBA" id="ARBA00004609"/>
    </source>
</evidence>
<dbReference type="SUPFAM" id="SSF48726">
    <property type="entry name" value="Immunoglobulin"/>
    <property type="match status" value="1"/>
</dbReference>
<dbReference type="PANTHER" id="PTHR44170:SF17">
    <property type="entry name" value="CONTACTIN-5"/>
    <property type="match status" value="1"/>
</dbReference>
<evidence type="ECO:0000256" key="8">
    <source>
        <dbReference type="ARBA" id="ARBA00023136"/>
    </source>
</evidence>
<evidence type="ECO:0000256" key="7">
    <source>
        <dbReference type="ARBA" id="ARBA00022889"/>
    </source>
</evidence>
<dbReference type="Gene3D" id="2.60.40.10">
    <property type="entry name" value="Immunoglobulins"/>
    <property type="match status" value="1"/>
</dbReference>
<dbReference type="AlphaFoldDB" id="A0A444V7B5"/>
<evidence type="ECO:0000256" key="11">
    <source>
        <dbReference type="ARBA" id="ARBA00023288"/>
    </source>
</evidence>
<dbReference type="GO" id="GO:0098552">
    <property type="term" value="C:side of membrane"/>
    <property type="evidence" value="ECO:0007669"/>
    <property type="project" value="UniProtKB-KW"/>
</dbReference>
<dbReference type="GO" id="GO:0030424">
    <property type="term" value="C:axon"/>
    <property type="evidence" value="ECO:0007669"/>
    <property type="project" value="TreeGrafter"/>
</dbReference>
<keyword evidence="8" id="KW-0472">Membrane</keyword>
<comment type="similarity">
    <text evidence="2">Belongs to the immunoglobulin superfamily. Contactin family.</text>
</comment>
<keyword evidence="11" id="KW-0449">Lipoprotein</keyword>
<organism evidence="14 15">
    <name type="scientific">Acipenser ruthenus</name>
    <name type="common">Sterlet sturgeon</name>
    <dbReference type="NCBI Taxonomy" id="7906"/>
    <lineage>
        <taxon>Eukaryota</taxon>
        <taxon>Metazoa</taxon>
        <taxon>Chordata</taxon>
        <taxon>Craniata</taxon>
        <taxon>Vertebrata</taxon>
        <taxon>Euteleostomi</taxon>
        <taxon>Actinopterygii</taxon>
        <taxon>Chondrostei</taxon>
        <taxon>Acipenseriformes</taxon>
        <taxon>Acipenseridae</taxon>
        <taxon>Acipenser</taxon>
    </lineage>
</organism>
<keyword evidence="6" id="KW-0677">Repeat</keyword>
<feature type="signal peptide" evidence="12">
    <location>
        <begin position="1"/>
        <end position="18"/>
    </location>
</feature>
<dbReference type="PANTHER" id="PTHR44170">
    <property type="entry name" value="PROTEIN SIDEKICK"/>
    <property type="match status" value="1"/>
</dbReference>
<dbReference type="InterPro" id="IPR007110">
    <property type="entry name" value="Ig-like_dom"/>
</dbReference>
<evidence type="ECO:0000313" key="15">
    <source>
        <dbReference type="Proteomes" id="UP000289886"/>
    </source>
</evidence>
<feature type="domain" description="Ig-like" evidence="13">
    <location>
        <begin position="23"/>
        <end position="108"/>
    </location>
</feature>
<dbReference type="PROSITE" id="PS50835">
    <property type="entry name" value="IG_LIKE"/>
    <property type="match status" value="1"/>
</dbReference>
<evidence type="ECO:0000256" key="4">
    <source>
        <dbReference type="ARBA" id="ARBA00022622"/>
    </source>
</evidence>
<keyword evidence="4" id="KW-0336">GPI-anchor</keyword>
<keyword evidence="5 12" id="KW-0732">Signal</keyword>
<protein>
    <submittedName>
        <fullName evidence="14">Contactin-5</fullName>
    </submittedName>
</protein>
<evidence type="ECO:0000256" key="3">
    <source>
        <dbReference type="ARBA" id="ARBA00022475"/>
    </source>
</evidence>
<comment type="caution">
    <text evidence="14">The sequence shown here is derived from an EMBL/GenBank/DDBJ whole genome shotgun (WGS) entry which is preliminary data.</text>
</comment>
<keyword evidence="9" id="KW-1015">Disulfide bond</keyword>
<name>A0A444V7B5_ACIRT</name>
<dbReference type="EMBL" id="SCEB01001692">
    <property type="protein sequence ID" value="RXM96334.1"/>
    <property type="molecule type" value="Genomic_DNA"/>
</dbReference>
<keyword evidence="15" id="KW-1185">Reference proteome</keyword>
<evidence type="ECO:0000256" key="12">
    <source>
        <dbReference type="SAM" id="SignalP"/>
    </source>
</evidence>
<evidence type="ECO:0000256" key="5">
    <source>
        <dbReference type="ARBA" id="ARBA00022729"/>
    </source>
</evidence>
<evidence type="ECO:0000256" key="2">
    <source>
        <dbReference type="ARBA" id="ARBA00009812"/>
    </source>
</evidence>
<dbReference type="GO" id="GO:0007420">
    <property type="term" value="P:brain development"/>
    <property type="evidence" value="ECO:0007669"/>
    <property type="project" value="TreeGrafter"/>
</dbReference>
<keyword evidence="10" id="KW-0325">Glycoprotein</keyword>
<evidence type="ECO:0000256" key="6">
    <source>
        <dbReference type="ARBA" id="ARBA00022737"/>
    </source>
</evidence>